<dbReference type="EMBL" id="CP060697">
    <property type="protein sequence ID" value="QNM82232.1"/>
    <property type="molecule type" value="Genomic_DNA"/>
</dbReference>
<keyword evidence="2" id="KW-1185">Reference proteome</keyword>
<dbReference type="AlphaFoldDB" id="A0A7G9L0T3"/>
<evidence type="ECO:0000313" key="2">
    <source>
        <dbReference type="Proteomes" id="UP000515861"/>
    </source>
</evidence>
<dbReference type="KEGG" id="ssau:H8M03_09395"/>
<name>A0A7G9L0T3_9SPHN</name>
<protein>
    <recommendedName>
        <fullName evidence="3">DUF1801 domain-containing protein</fullName>
    </recommendedName>
</protein>
<evidence type="ECO:0000313" key="1">
    <source>
        <dbReference type="EMBL" id="QNM82232.1"/>
    </source>
</evidence>
<dbReference type="Proteomes" id="UP000515861">
    <property type="component" value="Chromosome"/>
</dbReference>
<evidence type="ECO:0008006" key="3">
    <source>
        <dbReference type="Google" id="ProtNLM"/>
    </source>
</evidence>
<proteinExistence type="predicted"/>
<sequence length="121" mass="13802">MSDAFQTIFERLRPLFARYEGDCVVLKDEAGVYLLGTHEVRAKDGYRTWLGGVEIKKAYVSCHLMPVYFHHALLDDVDPALLKRMQGKSCFNFKTADDALFAELDRLIERGVAAFRTDGRL</sequence>
<organism evidence="1 2">
    <name type="scientific">Sphingomonas sabuli</name>
    <dbReference type="NCBI Taxonomy" id="2764186"/>
    <lineage>
        <taxon>Bacteria</taxon>
        <taxon>Pseudomonadati</taxon>
        <taxon>Pseudomonadota</taxon>
        <taxon>Alphaproteobacteria</taxon>
        <taxon>Sphingomonadales</taxon>
        <taxon>Sphingomonadaceae</taxon>
        <taxon>Sphingomonas</taxon>
    </lineage>
</organism>
<gene>
    <name evidence="1" type="ORF">H8M03_09395</name>
</gene>
<accession>A0A7G9L0T3</accession>
<reference evidence="1 2" key="1">
    <citation type="submission" date="2020-08" db="EMBL/GenBank/DDBJ databases">
        <title>Sphingomonas sp. sand1-3 16S ribosomal RNA gene Genome sequencing and assembly.</title>
        <authorList>
            <person name="Kang M."/>
        </authorList>
    </citation>
    <scope>NUCLEOTIDE SEQUENCE [LARGE SCALE GENOMIC DNA]</scope>
    <source>
        <strain evidence="2">sand1-3</strain>
    </source>
</reference>
<dbReference type="RefSeq" id="WP_187479187.1">
    <property type="nucleotide sequence ID" value="NZ_CP060697.1"/>
</dbReference>